<feature type="region of interest" description="Disordered" evidence="1">
    <location>
        <begin position="275"/>
        <end position="302"/>
    </location>
</feature>
<dbReference type="Proteomes" id="UP000011518">
    <property type="component" value="Unassembled WGS sequence"/>
</dbReference>
<evidence type="ECO:0000313" key="3">
    <source>
        <dbReference type="Proteomes" id="UP000011518"/>
    </source>
</evidence>
<feature type="region of interest" description="Disordered" evidence="1">
    <location>
        <begin position="223"/>
        <end position="243"/>
    </location>
</feature>
<keyword evidence="3" id="KW-1185">Reference proteome</keyword>
<proteinExistence type="predicted"/>
<organism evidence="2 3">
    <name type="scientific">Tupaia chinensis</name>
    <name type="common">Chinese tree shrew</name>
    <name type="synonym">Tupaia belangeri chinensis</name>
    <dbReference type="NCBI Taxonomy" id="246437"/>
    <lineage>
        <taxon>Eukaryota</taxon>
        <taxon>Metazoa</taxon>
        <taxon>Chordata</taxon>
        <taxon>Craniata</taxon>
        <taxon>Vertebrata</taxon>
        <taxon>Euteleostomi</taxon>
        <taxon>Mammalia</taxon>
        <taxon>Eutheria</taxon>
        <taxon>Euarchontoglires</taxon>
        <taxon>Scandentia</taxon>
        <taxon>Tupaiidae</taxon>
        <taxon>Tupaia</taxon>
    </lineage>
</organism>
<reference evidence="3" key="2">
    <citation type="journal article" date="2013" name="Nat. Commun.">
        <title>Genome of the Chinese tree shrew.</title>
        <authorList>
            <person name="Fan Y."/>
            <person name="Huang Z.Y."/>
            <person name="Cao C.C."/>
            <person name="Chen C.S."/>
            <person name="Chen Y.X."/>
            <person name="Fan D.D."/>
            <person name="He J."/>
            <person name="Hou H.L."/>
            <person name="Hu L."/>
            <person name="Hu X.T."/>
            <person name="Jiang X.T."/>
            <person name="Lai R."/>
            <person name="Lang Y.S."/>
            <person name="Liang B."/>
            <person name="Liao S.G."/>
            <person name="Mu D."/>
            <person name="Ma Y.Y."/>
            <person name="Niu Y.Y."/>
            <person name="Sun X.Q."/>
            <person name="Xia J.Q."/>
            <person name="Xiao J."/>
            <person name="Xiong Z.Q."/>
            <person name="Xu L."/>
            <person name="Yang L."/>
            <person name="Zhang Y."/>
            <person name="Zhao W."/>
            <person name="Zhao X.D."/>
            <person name="Zheng Y.T."/>
            <person name="Zhou J.M."/>
            <person name="Zhu Y.B."/>
            <person name="Zhang G.J."/>
            <person name="Wang J."/>
            <person name="Yao Y.G."/>
        </authorList>
    </citation>
    <scope>NUCLEOTIDE SEQUENCE [LARGE SCALE GENOMIC DNA]</scope>
</reference>
<protein>
    <submittedName>
        <fullName evidence="2">Uncharacterized protein</fullName>
    </submittedName>
</protein>
<gene>
    <name evidence="2" type="ORF">TREES_T100013859</name>
</gene>
<dbReference type="InParanoid" id="L9KZG8"/>
<evidence type="ECO:0000313" key="2">
    <source>
        <dbReference type="EMBL" id="ELW68088.1"/>
    </source>
</evidence>
<dbReference type="EMBL" id="KB320581">
    <property type="protein sequence ID" value="ELW68088.1"/>
    <property type="molecule type" value="Genomic_DNA"/>
</dbReference>
<evidence type="ECO:0000256" key="1">
    <source>
        <dbReference type="SAM" id="MobiDB-lite"/>
    </source>
</evidence>
<accession>L9KZG8</accession>
<reference evidence="3" key="1">
    <citation type="submission" date="2012-07" db="EMBL/GenBank/DDBJ databases">
        <title>Genome of the Chinese tree shrew, a rising model animal genetically related to primates.</title>
        <authorList>
            <person name="Zhang G."/>
            <person name="Fan Y."/>
            <person name="Yao Y."/>
            <person name="Huang Z."/>
        </authorList>
    </citation>
    <scope>NUCLEOTIDE SEQUENCE [LARGE SCALE GENOMIC DNA]</scope>
</reference>
<feature type="compositionally biased region" description="Basic and acidic residues" evidence="1">
    <location>
        <begin position="1"/>
        <end position="17"/>
    </location>
</feature>
<sequence>MHEHSLSLNADRQKEEGSAVDTRVRILHSVQEVRSGAAGGLANVSVRTPFYSEGRFRQAREEKLLGPATALVVDLSFIAMCTGSFHQKLPLTEPLGAAVFALTHYVSYGAFSSDNGVHALRTVNRERVPALSPLRLEGAADCEELNLLATVTFRETGTGNDTGPVLTFIVACEEHGVAPSGSSTGPWVLTFIVACEEHGVAPSGSSTGPWVCTDALREPPTVLSNEEHRVVSSEEPSGKSAADFQYRYERKPSSAIANETLLNDRSSKILEPFFPKVKPGPRASSQDKHSPTVDCTEDQRKCPRIPGHGAAAWRSVPDLEGGRADAFDFNMFTSAHFPGRVTGQPWKVIAVNPPVGHHVYSRDSWKPEGKSDRPGRAQVFRGDTAQIHVHFKRTVPAPSEGGRPARSDSSGLSCGDDALLWLKLRGRNVPPKPGNPLKEQPGGGSSVSVLMIILTILIII</sequence>
<name>L9KZG8_TUPCH</name>
<feature type="region of interest" description="Disordered" evidence="1">
    <location>
        <begin position="1"/>
        <end position="20"/>
    </location>
</feature>
<dbReference type="AlphaFoldDB" id="L9KZG8"/>
<feature type="compositionally biased region" description="Basic and acidic residues" evidence="1">
    <location>
        <begin position="285"/>
        <end position="301"/>
    </location>
</feature>